<dbReference type="EMBL" id="QFGA01000001">
    <property type="protein sequence ID" value="TEB08431.1"/>
    <property type="molecule type" value="Genomic_DNA"/>
</dbReference>
<comment type="caution">
    <text evidence="3">The sequence shown here is derived from an EMBL/GenBank/DDBJ whole genome shotgun (WGS) entry which is preliminary data.</text>
</comment>
<evidence type="ECO:0000259" key="2">
    <source>
        <dbReference type="PROSITE" id="PS50198"/>
    </source>
</evidence>
<dbReference type="Gene3D" id="3.10.50.40">
    <property type="match status" value="1"/>
</dbReference>
<evidence type="ECO:0000313" key="3">
    <source>
        <dbReference type="EMBL" id="TEB08431.1"/>
    </source>
</evidence>
<proteinExistence type="predicted"/>
<dbReference type="GO" id="GO:0003755">
    <property type="term" value="F:peptidyl-prolyl cis-trans isomerase activity"/>
    <property type="evidence" value="ECO:0007669"/>
    <property type="project" value="UniProtKB-KW"/>
</dbReference>
<dbReference type="InterPro" id="IPR000297">
    <property type="entry name" value="PPIase_PpiC"/>
</dbReference>
<organism evidence="3 4">
    <name type="scientific">Pelotomaculum schinkii</name>
    <dbReference type="NCBI Taxonomy" id="78350"/>
    <lineage>
        <taxon>Bacteria</taxon>
        <taxon>Bacillati</taxon>
        <taxon>Bacillota</taxon>
        <taxon>Clostridia</taxon>
        <taxon>Eubacteriales</taxon>
        <taxon>Desulfotomaculaceae</taxon>
        <taxon>Pelotomaculum</taxon>
    </lineage>
</organism>
<dbReference type="AlphaFoldDB" id="A0A4Y7RI03"/>
<dbReference type="SUPFAM" id="SSF54534">
    <property type="entry name" value="FKBP-like"/>
    <property type="match status" value="1"/>
</dbReference>
<evidence type="ECO:0000313" key="4">
    <source>
        <dbReference type="Proteomes" id="UP000298324"/>
    </source>
</evidence>
<protein>
    <submittedName>
        <fullName evidence="3">Putative peptidyl-prolyl cis-trans isomerase Cbf2</fullName>
        <ecNumber evidence="3">5.2.1.8</ecNumber>
    </submittedName>
</protein>
<dbReference type="InterPro" id="IPR027304">
    <property type="entry name" value="Trigger_fact/SurA_dom_sf"/>
</dbReference>
<dbReference type="Pfam" id="PF00639">
    <property type="entry name" value="Rotamase"/>
    <property type="match status" value="1"/>
</dbReference>
<dbReference type="InterPro" id="IPR050245">
    <property type="entry name" value="PrsA_foldase"/>
</dbReference>
<reference evidence="3 4" key="1">
    <citation type="journal article" date="2018" name="Environ. Microbiol.">
        <title>Novel energy conservation strategies and behaviour of Pelotomaculum schinkii driving syntrophic propionate catabolism.</title>
        <authorList>
            <person name="Hidalgo-Ahumada C.A.P."/>
            <person name="Nobu M.K."/>
            <person name="Narihiro T."/>
            <person name="Tamaki H."/>
            <person name="Liu W.T."/>
            <person name="Kamagata Y."/>
            <person name="Stams A.J.M."/>
            <person name="Imachi H."/>
            <person name="Sousa D.Z."/>
        </authorList>
    </citation>
    <scope>NUCLEOTIDE SEQUENCE [LARGE SCALE GENOMIC DNA]</scope>
    <source>
        <strain evidence="3 4">HH</strain>
    </source>
</reference>
<dbReference type="Pfam" id="PF13624">
    <property type="entry name" value="SurA_N_3"/>
    <property type="match status" value="1"/>
</dbReference>
<dbReference type="Proteomes" id="UP000298324">
    <property type="component" value="Unassembled WGS sequence"/>
</dbReference>
<dbReference type="SUPFAM" id="SSF109998">
    <property type="entry name" value="Triger factor/SurA peptide-binding domain-like"/>
    <property type="match status" value="1"/>
</dbReference>
<dbReference type="InterPro" id="IPR046357">
    <property type="entry name" value="PPIase_dom_sf"/>
</dbReference>
<feature type="domain" description="PpiC" evidence="2">
    <location>
        <begin position="167"/>
        <end position="272"/>
    </location>
</feature>
<accession>A0A4Y7RI03</accession>
<keyword evidence="4" id="KW-1185">Reference proteome</keyword>
<sequence>MMKILRFFVLSLALLAVVIVAGCNGNVVATVNGEKITSQELDKRVAEEKAGYEQQGMDFSGDQGASLLETLRKSTLEQMINNKLMLQEAKKVGTLSTDRVQEIIGAYKQLFSSEEEYQQLLDQVKMSEEDIAYILNLQDELTKDLPPVTDDEVKKYYEENKEQMAQPEQLQVRHILFFVDEGDKGYPFKHTDAEAKQLAQDVIGQLQQGKDFSQLAGEKSEDGTKVDGGLYTFSKGQAVPEFEEAAFALKDGEYTKSPVKTDYGYHVILREKLIPAQTPSFEEVKSELAEQMNEEAKQTKFSQFMEEAKNNADITNKLLDQAEDNSKQ</sequence>
<dbReference type="RefSeq" id="WP_190240050.1">
    <property type="nucleotide sequence ID" value="NZ_QFGA01000001.1"/>
</dbReference>
<keyword evidence="1 3" id="KW-0413">Isomerase</keyword>
<evidence type="ECO:0000256" key="1">
    <source>
        <dbReference type="PROSITE-ProRule" id="PRU00278"/>
    </source>
</evidence>
<dbReference type="Gene3D" id="1.10.8.1040">
    <property type="match status" value="1"/>
</dbReference>
<dbReference type="PANTHER" id="PTHR47245">
    <property type="entry name" value="PEPTIDYLPROLYL ISOMERASE"/>
    <property type="match status" value="1"/>
</dbReference>
<gene>
    <name evidence="3" type="primary">cbf2</name>
    <name evidence="3" type="ORF">Psch_01994</name>
</gene>
<dbReference type="PROSITE" id="PS51257">
    <property type="entry name" value="PROKAR_LIPOPROTEIN"/>
    <property type="match status" value="1"/>
</dbReference>
<dbReference type="EC" id="5.2.1.8" evidence="3"/>
<dbReference type="PANTHER" id="PTHR47245:SF2">
    <property type="entry name" value="PEPTIDYL-PROLYL CIS-TRANS ISOMERASE HP_0175-RELATED"/>
    <property type="match status" value="1"/>
</dbReference>
<dbReference type="PROSITE" id="PS50198">
    <property type="entry name" value="PPIC_PPIASE_2"/>
    <property type="match status" value="1"/>
</dbReference>
<name>A0A4Y7RI03_9FIRM</name>
<keyword evidence="1" id="KW-0697">Rotamase</keyword>